<accession>A0ABX1AR03</accession>
<organism evidence="2 3">
    <name type="scientific">Streptomyces spiramenti</name>
    <dbReference type="NCBI Taxonomy" id="2720606"/>
    <lineage>
        <taxon>Bacteria</taxon>
        <taxon>Bacillati</taxon>
        <taxon>Actinomycetota</taxon>
        <taxon>Actinomycetes</taxon>
        <taxon>Kitasatosporales</taxon>
        <taxon>Streptomycetaceae</taxon>
        <taxon>Streptomyces</taxon>
    </lineage>
</organism>
<keyword evidence="3" id="KW-1185">Reference proteome</keyword>
<dbReference type="EMBL" id="JAAVJB010000188">
    <property type="protein sequence ID" value="NJP68254.1"/>
    <property type="molecule type" value="Genomic_DNA"/>
</dbReference>
<comment type="caution">
    <text evidence="2">The sequence shown here is derived from an EMBL/GenBank/DDBJ whole genome shotgun (WGS) entry which is preliminary data.</text>
</comment>
<gene>
    <name evidence="2" type="ORF">HCJ92_18615</name>
</gene>
<proteinExistence type="predicted"/>
<evidence type="ECO:0000313" key="3">
    <source>
        <dbReference type="Proteomes" id="UP000746503"/>
    </source>
</evidence>
<protein>
    <submittedName>
        <fullName evidence="2">Uncharacterized protein</fullName>
    </submittedName>
</protein>
<dbReference type="Proteomes" id="UP000746503">
    <property type="component" value="Unassembled WGS sequence"/>
</dbReference>
<evidence type="ECO:0000313" key="2">
    <source>
        <dbReference type="EMBL" id="NJP68254.1"/>
    </source>
</evidence>
<name>A0ABX1AR03_9ACTN</name>
<feature type="region of interest" description="Disordered" evidence="1">
    <location>
        <begin position="203"/>
        <end position="230"/>
    </location>
</feature>
<reference evidence="2 3" key="1">
    <citation type="submission" date="2020-03" db="EMBL/GenBank/DDBJ databases">
        <title>Draft genome of Streptomyces sp. ventii, isolated from the Axial Seamount in the Pacific Ocean, and resequencing of the two type strains Streptomyces lonarensis strain NCL 716 and Streptomyces bohaiensis strain 11A07.</title>
        <authorList>
            <person name="Loughran R.M."/>
            <person name="Pfannmuller K.M."/>
            <person name="Wasson B.J."/>
            <person name="Deadmond M.C."/>
            <person name="Paddock B.E."/>
            <person name="Koyack M.J."/>
            <person name="Gallegos D.A."/>
            <person name="Mitchell E.A."/>
            <person name="Ushijima B."/>
            <person name="Saw J.H."/>
            <person name="Mcphail K.L."/>
            <person name="Videau P."/>
        </authorList>
    </citation>
    <scope>NUCLEOTIDE SEQUENCE [LARGE SCALE GENOMIC DNA]</scope>
    <source>
        <strain evidence="3">5675061</strain>
    </source>
</reference>
<feature type="region of interest" description="Disordered" evidence="1">
    <location>
        <begin position="30"/>
        <end position="58"/>
    </location>
</feature>
<dbReference type="RefSeq" id="WP_167934759.1">
    <property type="nucleotide sequence ID" value="NZ_JAAVJB010000188.1"/>
</dbReference>
<evidence type="ECO:0000256" key="1">
    <source>
        <dbReference type="SAM" id="MobiDB-lite"/>
    </source>
</evidence>
<sequence length="333" mass="34269">MQRTPSSRPSGGRVTDAANYRRLTVSTVLVAPDGVPGGPAGPEGHGREPAGPGGGPEARAAYLRGLERHLRGLARRGGPVRLAAFDTGDYLDHCHRTGADPGAHAVRAAYAGERVADTAAVPYRGQPVDRALAELAAAEGARRTWERCADLLAAADRCPRCGGPGAECAFQQAADTVTELLRRAGPGSRLVCTLSDTPEALSAAMRHGDDPGRPETGGAASSEPRGARPSPLACPEGLLLCMVLSAALATGGDAGLLLRTVPATPPREMPPPQELRGWEVHGGRVRALSATEVAVACAAPVDAREASGSPDPVGAAVVHRTALELPGYRCRPM</sequence>